<dbReference type="InterPro" id="IPR006076">
    <property type="entry name" value="FAD-dep_OxRdtase"/>
</dbReference>
<protein>
    <recommendedName>
        <fullName evidence="7">D-amino-acid oxidase</fullName>
        <ecNumber evidence="6">1.4.3.3</ecNumber>
    </recommendedName>
</protein>
<evidence type="ECO:0000313" key="10">
    <source>
        <dbReference type="EMBL" id="EAR09974.1"/>
    </source>
</evidence>
<evidence type="ECO:0000256" key="1">
    <source>
        <dbReference type="ARBA" id="ARBA00001974"/>
    </source>
</evidence>
<evidence type="ECO:0000256" key="3">
    <source>
        <dbReference type="ARBA" id="ARBA00022630"/>
    </source>
</evidence>
<dbReference type="Gene3D" id="3.30.9.10">
    <property type="entry name" value="D-Amino Acid Oxidase, subunit A, domain 2"/>
    <property type="match status" value="1"/>
</dbReference>
<dbReference type="SUPFAM" id="SSF51971">
    <property type="entry name" value="Nucleotide-binding domain"/>
    <property type="match status" value="1"/>
</dbReference>
<dbReference type="Gene3D" id="3.50.50.60">
    <property type="entry name" value="FAD/NAD(P)-binding domain"/>
    <property type="match status" value="1"/>
</dbReference>
<evidence type="ECO:0000256" key="4">
    <source>
        <dbReference type="ARBA" id="ARBA00022827"/>
    </source>
</evidence>
<evidence type="ECO:0000256" key="6">
    <source>
        <dbReference type="ARBA" id="ARBA00039101"/>
    </source>
</evidence>
<organism evidence="10 11">
    <name type="scientific">Reinekea blandensis MED297</name>
    <dbReference type="NCBI Taxonomy" id="314283"/>
    <lineage>
        <taxon>Bacteria</taxon>
        <taxon>Pseudomonadati</taxon>
        <taxon>Pseudomonadota</taxon>
        <taxon>Gammaproteobacteria</taxon>
        <taxon>Oceanospirillales</taxon>
        <taxon>Saccharospirillaceae</taxon>
        <taxon>Reinekea</taxon>
    </lineage>
</organism>
<dbReference type="InterPro" id="IPR036188">
    <property type="entry name" value="FAD/NAD-bd_sf"/>
</dbReference>
<dbReference type="STRING" id="314283.MED297_07796"/>
<keyword evidence="11" id="KW-1185">Reference proteome</keyword>
<dbReference type="GO" id="GO:0071949">
    <property type="term" value="F:FAD binding"/>
    <property type="evidence" value="ECO:0007669"/>
    <property type="project" value="InterPro"/>
</dbReference>
<keyword evidence="4" id="KW-0274">FAD</keyword>
<evidence type="ECO:0000259" key="9">
    <source>
        <dbReference type="Pfam" id="PF01266"/>
    </source>
</evidence>
<dbReference type="PANTHER" id="PTHR11530">
    <property type="entry name" value="D-AMINO ACID OXIDASE"/>
    <property type="match status" value="1"/>
</dbReference>
<reference evidence="10 11" key="1">
    <citation type="submission" date="2006-02" db="EMBL/GenBank/DDBJ databases">
        <authorList>
            <person name="Pinhassi J."/>
            <person name="Pedros-Alio C."/>
            <person name="Ferriera S."/>
            <person name="Johnson J."/>
            <person name="Kravitz S."/>
            <person name="Halpern A."/>
            <person name="Remington K."/>
            <person name="Beeson K."/>
            <person name="Tran B."/>
            <person name="Rogers Y.-H."/>
            <person name="Friedman R."/>
            <person name="Venter J.C."/>
        </authorList>
    </citation>
    <scope>NUCLEOTIDE SEQUENCE [LARGE SCALE GENOMIC DNA]</scope>
    <source>
        <strain evidence="10 11">MED297</strain>
    </source>
</reference>
<keyword evidence="5" id="KW-0560">Oxidoreductase</keyword>
<feature type="domain" description="FAD dependent oxidoreductase" evidence="9">
    <location>
        <begin position="3"/>
        <end position="337"/>
    </location>
</feature>
<dbReference type="SUPFAM" id="SSF54373">
    <property type="entry name" value="FAD-linked reductases, C-terminal domain"/>
    <property type="match status" value="1"/>
</dbReference>
<evidence type="ECO:0000256" key="7">
    <source>
        <dbReference type="ARBA" id="ARBA00039751"/>
    </source>
</evidence>
<evidence type="ECO:0000313" key="11">
    <source>
        <dbReference type="Proteomes" id="UP000005953"/>
    </source>
</evidence>
<dbReference type="EMBL" id="AAOE01000006">
    <property type="protein sequence ID" value="EAR09974.1"/>
    <property type="molecule type" value="Genomic_DNA"/>
</dbReference>
<name>A4BCP2_9GAMM</name>
<dbReference type="OrthoDB" id="9790035at2"/>
<dbReference type="Pfam" id="PF01266">
    <property type="entry name" value="DAO"/>
    <property type="match status" value="1"/>
</dbReference>
<evidence type="ECO:0000256" key="8">
    <source>
        <dbReference type="ARBA" id="ARBA00049547"/>
    </source>
</evidence>
<dbReference type="AlphaFoldDB" id="A4BCP2"/>
<comment type="caution">
    <text evidence="10">The sequence shown here is derived from an EMBL/GenBank/DDBJ whole genome shotgun (WGS) entry which is preliminary data.</text>
</comment>
<dbReference type="InterPro" id="IPR023209">
    <property type="entry name" value="DAO"/>
</dbReference>
<dbReference type="RefSeq" id="WP_008045569.1">
    <property type="nucleotide sequence ID" value="NZ_CH724152.1"/>
</dbReference>
<comment type="similarity">
    <text evidence="2">Belongs to the DAMOX/DASOX family.</text>
</comment>
<proteinExistence type="inferred from homology"/>
<dbReference type="GO" id="GO:0003884">
    <property type="term" value="F:D-amino-acid oxidase activity"/>
    <property type="evidence" value="ECO:0007669"/>
    <property type="project" value="UniProtKB-EC"/>
</dbReference>
<dbReference type="HOGENOM" id="CLU_007884_1_0_6"/>
<evidence type="ECO:0000256" key="2">
    <source>
        <dbReference type="ARBA" id="ARBA00006730"/>
    </source>
</evidence>
<sequence>MKTAIIGAGLLGRLAALRLIQLGHKVTLLEAHSFDHPHNAAAISAALIAPLSESVHTCPEVVKLGLTSQSLWPDILTSLSDIDPQHQSVSYETRGTVVLSFTGEQDCLLAHRDALYRAVPEHRDSIRMLYNDEVTELEPELMRFETALHIHNEGNLCNAEFLAASSRALRRHASIIDHWAMKGDGSELSKEYNWVIDCRGPGAVQNPTHANDSDQRLFSVRGEAIRIRTDAVPLTRPIRIIQKRCTIFIAPKKNNIFVIGATDLDKSDSHAVTVRSSLDLLAAVYALHPGFADAEIVEAIAGQRATYEHRKPEILVNENIISINGLSRQGWMTAPALVEKLTPILA</sequence>
<dbReference type="GO" id="GO:0046416">
    <property type="term" value="P:D-amino acid metabolic process"/>
    <property type="evidence" value="ECO:0007669"/>
    <property type="project" value="InterPro"/>
</dbReference>
<evidence type="ECO:0000256" key="5">
    <source>
        <dbReference type="ARBA" id="ARBA00023002"/>
    </source>
</evidence>
<accession>A4BCP2</accession>
<comment type="cofactor">
    <cofactor evidence="1">
        <name>FAD</name>
        <dbReference type="ChEBI" id="CHEBI:57692"/>
    </cofactor>
</comment>
<gene>
    <name evidence="10" type="ORF">MED297_07796</name>
</gene>
<keyword evidence="3" id="KW-0285">Flavoprotein</keyword>
<dbReference type="EC" id="1.4.3.3" evidence="6"/>
<dbReference type="PANTHER" id="PTHR11530:SF11">
    <property type="entry name" value="D-ASPARTATE OXIDASE"/>
    <property type="match status" value="1"/>
</dbReference>
<dbReference type="Proteomes" id="UP000005953">
    <property type="component" value="Unassembled WGS sequence"/>
</dbReference>
<comment type="catalytic activity">
    <reaction evidence="8">
        <text>a D-alpha-amino acid + O2 + H2O = a 2-oxocarboxylate + H2O2 + NH4(+)</text>
        <dbReference type="Rhea" id="RHEA:21816"/>
        <dbReference type="ChEBI" id="CHEBI:15377"/>
        <dbReference type="ChEBI" id="CHEBI:15379"/>
        <dbReference type="ChEBI" id="CHEBI:16240"/>
        <dbReference type="ChEBI" id="CHEBI:28938"/>
        <dbReference type="ChEBI" id="CHEBI:35179"/>
        <dbReference type="ChEBI" id="CHEBI:59871"/>
        <dbReference type="EC" id="1.4.3.3"/>
    </reaction>
    <physiologicalReaction direction="left-to-right" evidence="8">
        <dbReference type="Rhea" id="RHEA:21817"/>
    </physiologicalReaction>
</comment>